<evidence type="ECO:0000256" key="1">
    <source>
        <dbReference type="SAM" id="Phobius"/>
    </source>
</evidence>
<dbReference type="Proteomes" id="UP000010796">
    <property type="component" value="Chromosome"/>
</dbReference>
<accession>L0G1T9</accession>
<keyword evidence="1" id="KW-0472">Membrane</keyword>
<reference evidence="3" key="1">
    <citation type="submission" date="2012-02" db="EMBL/GenBank/DDBJ databases">
        <title>The complete genome of Echinicola vietnamensis DSM 17526.</title>
        <authorList>
            <person name="Lucas S."/>
            <person name="Copeland A."/>
            <person name="Lapidus A."/>
            <person name="Glavina del Rio T."/>
            <person name="Dalin E."/>
            <person name="Tice H."/>
            <person name="Bruce D."/>
            <person name="Goodwin L."/>
            <person name="Pitluck S."/>
            <person name="Peters L."/>
            <person name="Ovchinnikova G."/>
            <person name="Teshima H."/>
            <person name="Kyrpides N."/>
            <person name="Mavromatis K."/>
            <person name="Ivanova N."/>
            <person name="Brettin T."/>
            <person name="Detter J.C."/>
            <person name="Han C."/>
            <person name="Larimer F."/>
            <person name="Land M."/>
            <person name="Hauser L."/>
            <person name="Markowitz V."/>
            <person name="Cheng J.-F."/>
            <person name="Hugenholtz P."/>
            <person name="Woyke T."/>
            <person name="Wu D."/>
            <person name="Brambilla E."/>
            <person name="Klenk H.-P."/>
            <person name="Eisen J.A."/>
        </authorList>
    </citation>
    <scope>NUCLEOTIDE SEQUENCE [LARGE SCALE GENOMIC DNA]</scope>
    <source>
        <strain evidence="3">DSM 17526 / LMG 23754 / KMM 6221</strain>
    </source>
</reference>
<name>L0G1T9_ECHVK</name>
<evidence type="ECO:0000313" key="3">
    <source>
        <dbReference type="Proteomes" id="UP000010796"/>
    </source>
</evidence>
<dbReference type="OrthoDB" id="180949at768503"/>
<protein>
    <submittedName>
        <fullName evidence="2">Uncharacterized protein</fullName>
    </submittedName>
</protein>
<sequence length="205" mass="24095">MTNKNLFTKKLLFKSNQELQGILERKHYVEDAKLAAKWILEDRGEQTNYLPPPKPTKKEHKPWILGKTLDPIKLNYWWRLLPFGVTCIIVPLYFNFQNLITTKNSLTEIKGKIRNSEVIVANVSSRSRLGYKTKSRKATLYFSLNEHQKLFKLVENIGQDYLHDEYNQISKLLNKSNSVVVWINQNELESNQPKVFQVDVNERTM</sequence>
<dbReference type="HOGENOM" id="CLU_1335773_0_0_10"/>
<keyword evidence="3" id="KW-1185">Reference proteome</keyword>
<feature type="transmembrane region" description="Helical" evidence="1">
    <location>
        <begin position="76"/>
        <end position="94"/>
    </location>
</feature>
<keyword evidence="1" id="KW-0812">Transmembrane</keyword>
<dbReference type="EMBL" id="CP003346">
    <property type="protein sequence ID" value="AGA79487.1"/>
    <property type="molecule type" value="Genomic_DNA"/>
</dbReference>
<dbReference type="KEGG" id="evi:Echvi_3261"/>
<gene>
    <name evidence="2" type="ordered locus">Echvi_3261</name>
</gene>
<evidence type="ECO:0000313" key="2">
    <source>
        <dbReference type="EMBL" id="AGA79487.1"/>
    </source>
</evidence>
<organism evidence="2 3">
    <name type="scientific">Echinicola vietnamensis (strain DSM 17526 / LMG 23754 / KMM 6221)</name>
    <dbReference type="NCBI Taxonomy" id="926556"/>
    <lineage>
        <taxon>Bacteria</taxon>
        <taxon>Pseudomonadati</taxon>
        <taxon>Bacteroidota</taxon>
        <taxon>Cytophagia</taxon>
        <taxon>Cytophagales</taxon>
        <taxon>Cyclobacteriaceae</taxon>
        <taxon>Echinicola</taxon>
    </lineage>
</organism>
<proteinExistence type="predicted"/>
<dbReference type="RefSeq" id="WP_015267033.1">
    <property type="nucleotide sequence ID" value="NC_019904.1"/>
</dbReference>
<dbReference type="AlphaFoldDB" id="L0G1T9"/>
<keyword evidence="1" id="KW-1133">Transmembrane helix</keyword>